<evidence type="ECO:0000256" key="4">
    <source>
        <dbReference type="ARBA" id="ARBA00022723"/>
    </source>
</evidence>
<dbReference type="RefSeq" id="WP_095505358.1">
    <property type="nucleotide sequence ID" value="NZ_BSNC01000004.1"/>
</dbReference>
<comment type="subunit">
    <text evidence="7">Monomer.</text>
</comment>
<dbReference type="PIRSF" id="PIRSF005457">
    <property type="entry name" value="Glx"/>
    <property type="match status" value="1"/>
</dbReference>
<dbReference type="GO" id="GO:0046872">
    <property type="term" value="F:metal ion binding"/>
    <property type="evidence" value="ECO:0007669"/>
    <property type="project" value="UniProtKB-KW"/>
</dbReference>
<dbReference type="SUPFAM" id="SSF56281">
    <property type="entry name" value="Metallo-hydrolase/oxidoreductase"/>
    <property type="match status" value="1"/>
</dbReference>
<proteinExistence type="inferred from homology"/>
<dbReference type="InterPro" id="IPR035680">
    <property type="entry name" value="Clx_II_MBL"/>
</dbReference>
<keyword evidence="6 7" id="KW-0862">Zinc</keyword>
<dbReference type="InterPro" id="IPR050110">
    <property type="entry name" value="Glyoxalase_II_hydrolase"/>
</dbReference>
<dbReference type="Gene3D" id="3.60.15.10">
    <property type="entry name" value="Ribonuclease Z/Hydroxyacylglutathione hydrolase-like"/>
    <property type="match status" value="1"/>
</dbReference>
<dbReference type="HAMAP" id="MF_01374">
    <property type="entry name" value="Glyoxalase_2"/>
    <property type="match status" value="1"/>
</dbReference>
<feature type="binding site" evidence="7">
    <location>
        <position position="59"/>
    </location>
    <ligand>
        <name>Zn(2+)</name>
        <dbReference type="ChEBI" id="CHEBI:29105"/>
        <label>2</label>
    </ligand>
</feature>
<evidence type="ECO:0000313" key="9">
    <source>
        <dbReference type="EMBL" id="GLP96199.1"/>
    </source>
</evidence>
<evidence type="ECO:0000256" key="6">
    <source>
        <dbReference type="ARBA" id="ARBA00022833"/>
    </source>
</evidence>
<dbReference type="SMART" id="SM00849">
    <property type="entry name" value="Lactamase_B"/>
    <property type="match status" value="1"/>
</dbReference>
<comment type="pathway">
    <text evidence="2 7">Secondary metabolite metabolism; methylglyoxal degradation; (R)-lactate from methylglyoxal: step 2/2.</text>
</comment>
<dbReference type="PANTHER" id="PTHR43705:SF1">
    <property type="entry name" value="HYDROXYACYLGLUTATHIONE HYDROLASE GLOB"/>
    <property type="match status" value="1"/>
</dbReference>
<dbReference type="Proteomes" id="UP001161422">
    <property type="component" value="Unassembled WGS sequence"/>
</dbReference>
<protein>
    <recommendedName>
        <fullName evidence="7">Hydroxyacylglutathione hydrolase</fullName>
        <ecNumber evidence="7">3.1.2.6</ecNumber>
    </recommendedName>
    <alternativeName>
        <fullName evidence="7">Glyoxalase II</fullName>
        <shortName evidence="7">Glx II</shortName>
    </alternativeName>
</protein>
<feature type="binding site" evidence="7">
    <location>
        <position position="115"/>
    </location>
    <ligand>
        <name>Zn(2+)</name>
        <dbReference type="ChEBI" id="CHEBI:29105"/>
        <label>1</label>
    </ligand>
</feature>
<reference evidence="9" key="1">
    <citation type="journal article" date="2014" name="Int. J. Syst. Evol. Microbiol.">
        <title>Complete genome sequence of Corynebacterium casei LMG S-19264T (=DSM 44701T), isolated from a smear-ripened cheese.</title>
        <authorList>
            <consortium name="US DOE Joint Genome Institute (JGI-PGF)"/>
            <person name="Walter F."/>
            <person name="Albersmeier A."/>
            <person name="Kalinowski J."/>
            <person name="Ruckert C."/>
        </authorList>
    </citation>
    <scope>NUCLEOTIDE SEQUENCE</scope>
    <source>
        <strain evidence="9">NBRC 101628</strain>
    </source>
</reference>
<gene>
    <name evidence="7 9" type="primary">gloB</name>
    <name evidence="9" type="ORF">GCM10007895_15050</name>
</gene>
<keyword evidence="4 7" id="KW-0479">Metal-binding</keyword>
<dbReference type="InterPro" id="IPR017782">
    <property type="entry name" value="Hydroxyacylglutathione_Hdrlase"/>
</dbReference>
<organism evidence="9 10">
    <name type="scientific">Paraferrimonas sedimenticola</name>
    <dbReference type="NCBI Taxonomy" id="375674"/>
    <lineage>
        <taxon>Bacteria</taxon>
        <taxon>Pseudomonadati</taxon>
        <taxon>Pseudomonadota</taxon>
        <taxon>Gammaproteobacteria</taxon>
        <taxon>Alteromonadales</taxon>
        <taxon>Ferrimonadaceae</taxon>
        <taxon>Paraferrimonas</taxon>
    </lineage>
</organism>
<evidence type="ECO:0000256" key="1">
    <source>
        <dbReference type="ARBA" id="ARBA00001623"/>
    </source>
</evidence>
<dbReference type="AlphaFoldDB" id="A0AA37RVQ5"/>
<dbReference type="InterPro" id="IPR036866">
    <property type="entry name" value="RibonucZ/Hydroxyglut_hydro"/>
</dbReference>
<evidence type="ECO:0000259" key="8">
    <source>
        <dbReference type="SMART" id="SM00849"/>
    </source>
</evidence>
<keyword evidence="10" id="KW-1185">Reference proteome</keyword>
<comment type="catalytic activity">
    <reaction evidence="1 7">
        <text>an S-(2-hydroxyacyl)glutathione + H2O = a 2-hydroxy carboxylate + glutathione + H(+)</text>
        <dbReference type="Rhea" id="RHEA:21864"/>
        <dbReference type="ChEBI" id="CHEBI:15377"/>
        <dbReference type="ChEBI" id="CHEBI:15378"/>
        <dbReference type="ChEBI" id="CHEBI:57925"/>
        <dbReference type="ChEBI" id="CHEBI:58896"/>
        <dbReference type="ChEBI" id="CHEBI:71261"/>
        <dbReference type="EC" id="3.1.2.6"/>
    </reaction>
</comment>
<dbReference type="Pfam" id="PF16123">
    <property type="entry name" value="HAGH_C"/>
    <property type="match status" value="1"/>
</dbReference>
<dbReference type="Pfam" id="PF00753">
    <property type="entry name" value="Lactamase_B"/>
    <property type="match status" value="1"/>
</dbReference>
<comment type="function">
    <text evidence="7">Thiolesterase that catalyzes the hydrolysis of S-D-lactoyl-glutathione to form glutathione and D-lactic acid.</text>
</comment>
<comment type="similarity">
    <text evidence="3 7">Belongs to the metallo-beta-lactamase superfamily. Glyoxalase II family.</text>
</comment>
<dbReference type="GO" id="GO:0019243">
    <property type="term" value="P:methylglyoxal catabolic process to D-lactate via S-lactoyl-glutathione"/>
    <property type="evidence" value="ECO:0007669"/>
    <property type="project" value="UniProtKB-UniRule"/>
</dbReference>
<feature type="binding site" evidence="7">
    <location>
        <position position="55"/>
    </location>
    <ligand>
        <name>Zn(2+)</name>
        <dbReference type="ChEBI" id="CHEBI:29105"/>
        <label>1</label>
    </ligand>
</feature>
<comment type="caution">
    <text evidence="9">The sequence shown here is derived from an EMBL/GenBank/DDBJ whole genome shotgun (WGS) entry which is preliminary data.</text>
</comment>
<dbReference type="EMBL" id="BSNC01000004">
    <property type="protein sequence ID" value="GLP96199.1"/>
    <property type="molecule type" value="Genomic_DNA"/>
</dbReference>
<dbReference type="EC" id="3.1.2.6" evidence="7"/>
<dbReference type="NCBIfam" id="TIGR03413">
    <property type="entry name" value="GSH_gloB"/>
    <property type="match status" value="1"/>
</dbReference>
<accession>A0AA37RVQ5</accession>
<comment type="cofactor">
    <cofactor evidence="7">
        <name>Zn(2+)</name>
        <dbReference type="ChEBI" id="CHEBI:29105"/>
    </cofactor>
    <text evidence="7">Binds 2 Zn(2+) ions per subunit.</text>
</comment>
<feature type="binding site" evidence="7">
    <location>
        <position position="132"/>
    </location>
    <ligand>
        <name>Zn(2+)</name>
        <dbReference type="ChEBI" id="CHEBI:29105"/>
        <label>1</label>
    </ligand>
</feature>
<evidence type="ECO:0000256" key="3">
    <source>
        <dbReference type="ARBA" id="ARBA00006759"/>
    </source>
</evidence>
<dbReference type="InterPro" id="IPR032282">
    <property type="entry name" value="HAGH_C"/>
</dbReference>
<evidence type="ECO:0000256" key="2">
    <source>
        <dbReference type="ARBA" id="ARBA00004963"/>
    </source>
</evidence>
<evidence type="ECO:0000256" key="7">
    <source>
        <dbReference type="HAMAP-Rule" id="MF_01374"/>
    </source>
</evidence>
<dbReference type="InterPro" id="IPR001279">
    <property type="entry name" value="Metallo-B-lactamas"/>
</dbReference>
<reference evidence="9" key="2">
    <citation type="submission" date="2023-01" db="EMBL/GenBank/DDBJ databases">
        <title>Draft genome sequence of Paraferrimonas sedimenticola strain NBRC 101628.</title>
        <authorList>
            <person name="Sun Q."/>
            <person name="Mori K."/>
        </authorList>
    </citation>
    <scope>NUCLEOTIDE SEQUENCE</scope>
    <source>
        <strain evidence="9">NBRC 101628</strain>
    </source>
</reference>
<dbReference type="GO" id="GO:0004416">
    <property type="term" value="F:hydroxyacylglutathione hydrolase activity"/>
    <property type="evidence" value="ECO:0007669"/>
    <property type="project" value="UniProtKB-UniRule"/>
</dbReference>
<feature type="binding site" evidence="7">
    <location>
        <position position="60"/>
    </location>
    <ligand>
        <name>Zn(2+)</name>
        <dbReference type="ChEBI" id="CHEBI:29105"/>
        <label>2</label>
    </ligand>
</feature>
<feature type="domain" description="Metallo-beta-lactamase" evidence="8">
    <location>
        <begin position="12"/>
        <end position="170"/>
    </location>
</feature>
<feature type="binding site" evidence="7">
    <location>
        <position position="132"/>
    </location>
    <ligand>
        <name>Zn(2+)</name>
        <dbReference type="ChEBI" id="CHEBI:29105"/>
        <label>2</label>
    </ligand>
</feature>
<feature type="binding site" evidence="7">
    <location>
        <position position="57"/>
    </location>
    <ligand>
        <name>Zn(2+)</name>
        <dbReference type="ChEBI" id="CHEBI:29105"/>
        <label>1</label>
    </ligand>
</feature>
<evidence type="ECO:0000313" key="10">
    <source>
        <dbReference type="Proteomes" id="UP001161422"/>
    </source>
</evidence>
<dbReference type="PANTHER" id="PTHR43705">
    <property type="entry name" value="HYDROXYACYLGLUTATHIONE HYDROLASE"/>
    <property type="match status" value="1"/>
</dbReference>
<evidence type="ECO:0000256" key="5">
    <source>
        <dbReference type="ARBA" id="ARBA00022801"/>
    </source>
</evidence>
<dbReference type="CDD" id="cd07723">
    <property type="entry name" value="hydroxyacylglutathione_hydrolase_MBL-fold"/>
    <property type="match status" value="1"/>
</dbReference>
<keyword evidence="5 7" id="KW-0378">Hydrolase</keyword>
<name>A0AA37RVQ5_9GAMM</name>
<feature type="binding site" evidence="7">
    <location>
        <position position="170"/>
    </location>
    <ligand>
        <name>Zn(2+)</name>
        <dbReference type="ChEBI" id="CHEBI:29105"/>
        <label>2</label>
    </ligand>
</feature>
<sequence length="258" mass="29119">MIQVIPIPAFNDNYIWCLTRKNSDYCYLVDPGCFESAQDYLNRANKALAGILVTHHHWDHTQGVDPLLAAYGEQVTVWASESGDYSFPHVPLHQGSAIYLDKLDLELSILATPGHTLDHICYYGDGMLFCGDTLFSGGCGRLFEGTAEQMHQSLSKLADLPDDTKVYCTHEYTLANLQFANWVEPNNKDLQAYTNQVNQLRSEQKISLPTSIGLEKAINPFLRCHQNPVAQQVADHYENPVEGPSRTFKKLRQWKDKA</sequence>